<dbReference type="Pfam" id="PF10311">
    <property type="entry name" value="Ilm1"/>
    <property type="match status" value="1"/>
</dbReference>
<evidence type="ECO:0000313" key="2">
    <source>
        <dbReference type="EMBL" id="KAF4310307.1"/>
    </source>
</evidence>
<feature type="transmembrane region" description="Helical" evidence="1">
    <location>
        <begin position="56"/>
        <end position="75"/>
    </location>
</feature>
<gene>
    <name evidence="2" type="ORF">GTA08_BOTSDO02995</name>
</gene>
<proteinExistence type="predicted"/>
<feature type="transmembrane region" description="Helical" evidence="1">
    <location>
        <begin position="96"/>
        <end position="113"/>
    </location>
</feature>
<dbReference type="AlphaFoldDB" id="A0A8H4IZV5"/>
<keyword evidence="1" id="KW-0472">Membrane</keyword>
<keyword evidence="3" id="KW-1185">Reference proteome</keyword>
<sequence length="178" mass="20527">MAIISSFAIIRGLCLFHLTLAWYLLSAPRIVAEQNLVFLFGEAMRIWRKQPEPNQFLKPNSATAFAAIILAFLGLSDLIAVSMDEEIAFPYWANNIPLRLMFLIGLTGYTYVFKPAPGQTLFSHGVGDPLKNRLVFTWGFFECTIWFWAYVTLRDEKGKFAERLLERRKREAELLRDD</sequence>
<dbReference type="Proteomes" id="UP000572817">
    <property type="component" value="Unassembled WGS sequence"/>
</dbReference>
<reference evidence="2" key="1">
    <citation type="submission" date="2020-04" db="EMBL/GenBank/DDBJ databases">
        <title>Genome Assembly and Annotation of Botryosphaeria dothidea sdau 11-99, a Latent Pathogen of Apple Fruit Ring Rot in China.</title>
        <authorList>
            <person name="Yu C."/>
            <person name="Diao Y."/>
            <person name="Lu Q."/>
            <person name="Zhao J."/>
            <person name="Cui S."/>
            <person name="Peng C."/>
            <person name="He B."/>
            <person name="Liu H."/>
        </authorList>
    </citation>
    <scope>NUCLEOTIDE SEQUENCE [LARGE SCALE GENOMIC DNA]</scope>
    <source>
        <strain evidence="2">Sdau11-99</strain>
    </source>
</reference>
<evidence type="ECO:0000256" key="1">
    <source>
        <dbReference type="SAM" id="Phobius"/>
    </source>
</evidence>
<protein>
    <submittedName>
        <fullName evidence="2">Increased loss of mitochondrial DNA protein 1</fullName>
    </submittedName>
</protein>
<keyword evidence="1" id="KW-1133">Transmembrane helix</keyword>
<evidence type="ECO:0000313" key="3">
    <source>
        <dbReference type="Proteomes" id="UP000572817"/>
    </source>
</evidence>
<keyword evidence="1" id="KW-0812">Transmembrane</keyword>
<dbReference type="EMBL" id="WWBZ02000016">
    <property type="protein sequence ID" value="KAF4310307.1"/>
    <property type="molecule type" value="Genomic_DNA"/>
</dbReference>
<dbReference type="PANTHER" id="PTHR28029">
    <property type="entry name" value="PROTEIN ILM1"/>
    <property type="match status" value="1"/>
</dbReference>
<dbReference type="OrthoDB" id="5299849at2759"/>
<organism evidence="2 3">
    <name type="scientific">Botryosphaeria dothidea</name>
    <dbReference type="NCBI Taxonomy" id="55169"/>
    <lineage>
        <taxon>Eukaryota</taxon>
        <taxon>Fungi</taxon>
        <taxon>Dikarya</taxon>
        <taxon>Ascomycota</taxon>
        <taxon>Pezizomycotina</taxon>
        <taxon>Dothideomycetes</taxon>
        <taxon>Dothideomycetes incertae sedis</taxon>
        <taxon>Botryosphaeriales</taxon>
        <taxon>Botryosphaeriaceae</taxon>
        <taxon>Botryosphaeria</taxon>
    </lineage>
</organism>
<name>A0A8H4IZV5_9PEZI</name>
<dbReference type="PANTHER" id="PTHR28029:SF1">
    <property type="entry name" value="PROTEIN ILM1"/>
    <property type="match status" value="1"/>
</dbReference>
<accession>A0A8H4IZV5</accession>
<dbReference type="InterPro" id="IPR018815">
    <property type="entry name" value="Incr_loss_mito_DNA_1"/>
</dbReference>
<comment type="caution">
    <text evidence="2">The sequence shown here is derived from an EMBL/GenBank/DDBJ whole genome shotgun (WGS) entry which is preliminary data.</text>
</comment>
<feature type="transmembrane region" description="Helical" evidence="1">
    <location>
        <begin position="133"/>
        <end position="153"/>
    </location>
</feature>